<accession>A0A060I6K3</accession>
<proteinExistence type="predicted"/>
<dbReference type="AlphaFoldDB" id="A0A060I6K3"/>
<dbReference type="KEGG" id="rei:IE4771_PD00053"/>
<name>A0A060I6K3_RHIET</name>
<organism evidence="1 2">
    <name type="scientific">Rhizobium etli bv. mimosae str. IE4771</name>
    <dbReference type="NCBI Taxonomy" id="1432050"/>
    <lineage>
        <taxon>Bacteria</taxon>
        <taxon>Pseudomonadati</taxon>
        <taxon>Pseudomonadota</taxon>
        <taxon>Alphaproteobacteria</taxon>
        <taxon>Hyphomicrobiales</taxon>
        <taxon>Rhizobiaceae</taxon>
        <taxon>Rhizobium/Agrobacterium group</taxon>
        <taxon>Rhizobium</taxon>
    </lineage>
</organism>
<reference evidence="1 2" key="1">
    <citation type="submission" date="2013-12" db="EMBL/GenBank/DDBJ databases">
        <title>Complete genome sequence of Rhizobium etli bv. mimosae IE4771.</title>
        <authorList>
            <person name="Bustos P."/>
            <person name="Santamaria R.I."/>
            <person name="Lozano L."/>
            <person name="Ormeno-Orrillo E."/>
            <person name="Rogel M.A."/>
            <person name="Romero D."/>
            <person name="Cevallos M.A."/>
            <person name="Martinez-Romero E."/>
            <person name="Gonzalez V."/>
        </authorList>
    </citation>
    <scope>NUCLEOTIDE SEQUENCE [LARGE SCALE GENOMIC DNA]</scope>
    <source>
        <strain evidence="1 2">IE4771</strain>
        <plasmid evidence="2">Plasmid pRetIE4771d</plasmid>
    </source>
</reference>
<dbReference type="HOGENOM" id="CLU_180798_0_0_5"/>
<dbReference type="Proteomes" id="UP000027180">
    <property type="component" value="Plasmid pRetIE4771d"/>
</dbReference>
<protein>
    <submittedName>
        <fullName evidence="1">Uncharacterized protein</fullName>
    </submittedName>
</protein>
<geneLocation type="plasmid" evidence="1 2">
    <name>pRetIE4771d</name>
</geneLocation>
<evidence type="ECO:0000313" key="2">
    <source>
        <dbReference type="Proteomes" id="UP000027180"/>
    </source>
</evidence>
<keyword evidence="1" id="KW-0614">Plasmid</keyword>
<dbReference type="RefSeq" id="WP_245308122.1">
    <property type="nucleotide sequence ID" value="NZ_CP006990.1"/>
</dbReference>
<gene>
    <name evidence="1" type="ORF">IE4771_PD00053</name>
</gene>
<dbReference type="EMBL" id="CP006990">
    <property type="protein sequence ID" value="AIC30608.1"/>
    <property type="molecule type" value="Genomic_DNA"/>
</dbReference>
<evidence type="ECO:0000313" key="1">
    <source>
        <dbReference type="EMBL" id="AIC30608.1"/>
    </source>
</evidence>
<sequence>MGSFGIRKGAMPDCQSKHLKALDSADISRLRSILNAICRETGEPLRGPAMQKIAALLIGLFRHGVTDPDKLLSVGRLALTQNARGMTKATASKPGGQVEAP</sequence>